<dbReference type="InterPro" id="IPR050828">
    <property type="entry name" value="C-type_lectin/matrix_domain"/>
</dbReference>
<keyword evidence="7" id="KW-1185">Reference proteome</keyword>
<dbReference type="PANTHER" id="PTHR45710">
    <property type="entry name" value="C-TYPE LECTIN DOMAIN-CONTAINING PROTEIN 180"/>
    <property type="match status" value="1"/>
</dbReference>
<evidence type="ECO:0000256" key="2">
    <source>
        <dbReference type="ARBA" id="ARBA00022734"/>
    </source>
</evidence>
<dbReference type="PANTHER" id="PTHR45710:SF26">
    <property type="entry name" value="RH26557P"/>
    <property type="match status" value="1"/>
</dbReference>
<name>A0AAQ4RPR5_GASAC</name>
<dbReference type="SMART" id="SM00034">
    <property type="entry name" value="CLECT"/>
    <property type="match status" value="1"/>
</dbReference>
<reference evidence="6 7" key="1">
    <citation type="journal article" date="2021" name="G3 (Bethesda)">
        <title>Improved contiguity of the threespine stickleback genome using long-read sequencing.</title>
        <authorList>
            <person name="Nath S."/>
            <person name="Shaw D.E."/>
            <person name="White M.A."/>
        </authorList>
    </citation>
    <scope>NUCLEOTIDE SEQUENCE [LARGE SCALE GENOMIC DNA]</scope>
    <source>
        <strain evidence="6 7">Lake Benthic</strain>
    </source>
</reference>
<feature type="region of interest" description="Disordered" evidence="4">
    <location>
        <begin position="27"/>
        <end position="53"/>
    </location>
</feature>
<keyword evidence="2" id="KW-0430">Lectin</keyword>
<evidence type="ECO:0000256" key="1">
    <source>
        <dbReference type="ARBA" id="ARBA00004401"/>
    </source>
</evidence>
<dbReference type="AlphaFoldDB" id="A0AAQ4RPR5"/>
<dbReference type="Gene3D" id="3.10.100.10">
    <property type="entry name" value="Mannose-Binding Protein A, subunit A"/>
    <property type="match status" value="1"/>
</dbReference>
<dbReference type="InterPro" id="IPR001304">
    <property type="entry name" value="C-type_lectin-like"/>
</dbReference>
<dbReference type="InterPro" id="IPR016186">
    <property type="entry name" value="C-type_lectin-like/link_sf"/>
</dbReference>
<sequence>SLASAELAEQITNLTSANQRLARERERLHREASGREAAERNASRNARRLADSEEEGRHGLIHNSITLLRGNKRSCWLHKDLVSSSTERICRKCLDGWRLFENKCYFFSSQTLTWSSSRSWCRTQGGDLLVVDSQPEQVEDNLSGRRLWIGLSDREEEGEWRWVDGSRVLSDVQFWLSRPGLGPEPDDWKLDDPRGEDCGLLDASEQALGSWMDGSCEESYRWICEKNV</sequence>
<organism evidence="6 7">
    <name type="scientific">Gasterosteus aculeatus aculeatus</name>
    <name type="common">three-spined stickleback</name>
    <dbReference type="NCBI Taxonomy" id="481459"/>
    <lineage>
        <taxon>Eukaryota</taxon>
        <taxon>Metazoa</taxon>
        <taxon>Chordata</taxon>
        <taxon>Craniata</taxon>
        <taxon>Vertebrata</taxon>
        <taxon>Euteleostomi</taxon>
        <taxon>Actinopterygii</taxon>
        <taxon>Neopterygii</taxon>
        <taxon>Teleostei</taxon>
        <taxon>Neoteleostei</taxon>
        <taxon>Acanthomorphata</taxon>
        <taxon>Eupercaria</taxon>
        <taxon>Perciformes</taxon>
        <taxon>Cottioidei</taxon>
        <taxon>Gasterosteales</taxon>
        <taxon>Gasterosteidae</taxon>
        <taxon>Gasterosteus</taxon>
    </lineage>
</organism>
<dbReference type="Ensembl" id="ENSGACT00000042204.1">
    <property type="protein sequence ID" value="ENSGACP00000065674.1"/>
    <property type="gene ID" value="ENSGACG00000037052.1"/>
</dbReference>
<dbReference type="InterPro" id="IPR018378">
    <property type="entry name" value="C-type_lectin_CS"/>
</dbReference>
<protein>
    <recommendedName>
        <fullName evidence="5">C-type lectin domain-containing protein</fullName>
    </recommendedName>
</protein>
<reference evidence="6" key="3">
    <citation type="submission" date="2025-09" db="UniProtKB">
        <authorList>
            <consortium name="Ensembl"/>
        </authorList>
    </citation>
    <scope>IDENTIFICATION</scope>
</reference>
<evidence type="ECO:0000313" key="6">
    <source>
        <dbReference type="Ensembl" id="ENSGACP00000065674.1"/>
    </source>
</evidence>
<evidence type="ECO:0000259" key="5">
    <source>
        <dbReference type="PROSITE" id="PS50041"/>
    </source>
</evidence>
<proteinExistence type="predicted"/>
<dbReference type="CDD" id="cd03590">
    <property type="entry name" value="CLECT_DC-SIGN_like"/>
    <property type="match status" value="1"/>
</dbReference>
<dbReference type="Pfam" id="PF00059">
    <property type="entry name" value="Lectin_C"/>
    <property type="match status" value="1"/>
</dbReference>
<dbReference type="GO" id="GO:0005886">
    <property type="term" value="C:plasma membrane"/>
    <property type="evidence" value="ECO:0007669"/>
    <property type="project" value="UniProtKB-SubCell"/>
</dbReference>
<accession>A0AAQ4RPR5</accession>
<dbReference type="Proteomes" id="UP000007635">
    <property type="component" value="Chromosome V"/>
</dbReference>
<dbReference type="SUPFAM" id="SSF56436">
    <property type="entry name" value="C-type lectin-like"/>
    <property type="match status" value="1"/>
</dbReference>
<dbReference type="InterPro" id="IPR016187">
    <property type="entry name" value="CTDL_fold"/>
</dbReference>
<evidence type="ECO:0000313" key="7">
    <source>
        <dbReference type="Proteomes" id="UP000007635"/>
    </source>
</evidence>
<dbReference type="GO" id="GO:0030246">
    <property type="term" value="F:carbohydrate binding"/>
    <property type="evidence" value="ECO:0007669"/>
    <property type="project" value="UniProtKB-KW"/>
</dbReference>
<evidence type="ECO:0000256" key="4">
    <source>
        <dbReference type="SAM" id="MobiDB-lite"/>
    </source>
</evidence>
<dbReference type="InterPro" id="IPR033989">
    <property type="entry name" value="CD209-like_CTLD"/>
</dbReference>
<comment type="subcellular location">
    <subcellularLocation>
        <location evidence="1">Cell membrane</location>
        <topology evidence="1">Single-pass type II membrane protein</topology>
    </subcellularLocation>
</comment>
<evidence type="ECO:0000256" key="3">
    <source>
        <dbReference type="ARBA" id="ARBA00023157"/>
    </source>
</evidence>
<keyword evidence="3" id="KW-1015">Disulfide bond</keyword>
<dbReference type="PROSITE" id="PS50041">
    <property type="entry name" value="C_TYPE_LECTIN_2"/>
    <property type="match status" value="1"/>
</dbReference>
<dbReference type="PROSITE" id="PS00615">
    <property type="entry name" value="C_TYPE_LECTIN_1"/>
    <property type="match status" value="1"/>
</dbReference>
<dbReference type="GeneTree" id="ENSGT01030000234575"/>
<feature type="domain" description="C-type lectin" evidence="5">
    <location>
        <begin position="100"/>
        <end position="225"/>
    </location>
</feature>
<reference evidence="6" key="2">
    <citation type="submission" date="2025-08" db="UniProtKB">
        <authorList>
            <consortium name="Ensembl"/>
        </authorList>
    </citation>
    <scope>IDENTIFICATION</scope>
</reference>